<dbReference type="InterPro" id="IPR057776">
    <property type="entry name" value="UTP23_sensor"/>
</dbReference>
<evidence type="ECO:0000256" key="5">
    <source>
        <dbReference type="ARBA" id="ARBA00037300"/>
    </source>
</evidence>
<evidence type="ECO:0000256" key="2">
    <source>
        <dbReference type="ARBA" id="ARBA00022517"/>
    </source>
</evidence>
<evidence type="ECO:0000313" key="9">
    <source>
        <dbReference type="EMBL" id="KAK3178919.1"/>
    </source>
</evidence>
<dbReference type="Pfam" id="PF24779">
    <property type="entry name" value="UTP23_sensor"/>
    <property type="match status" value="1"/>
</dbReference>
<dbReference type="PANTHER" id="PTHR12416">
    <property type="entry name" value="RRNA-PROCESSING PROTEIN UTP23 HOMOLOG"/>
    <property type="match status" value="1"/>
</dbReference>
<gene>
    <name evidence="9" type="ORF">OEA41_001056</name>
</gene>
<name>A0AAD9ZGT0_9LECA</name>
<comment type="function">
    <text evidence="5">Involved in rRNA-processing and ribosome biogenesis.</text>
</comment>
<evidence type="ECO:0000256" key="1">
    <source>
        <dbReference type="ARBA" id="ARBA00004604"/>
    </source>
</evidence>
<dbReference type="Proteomes" id="UP001276659">
    <property type="component" value="Unassembled WGS sequence"/>
</dbReference>
<feature type="domain" description="UTP23 sensor motif region" evidence="8">
    <location>
        <begin position="244"/>
        <end position="263"/>
    </location>
</feature>
<dbReference type="AlphaFoldDB" id="A0AAD9ZGT0"/>
<evidence type="ECO:0000256" key="7">
    <source>
        <dbReference type="SAM" id="MobiDB-lite"/>
    </source>
</evidence>
<keyword evidence="10" id="KW-1185">Reference proteome</keyword>
<protein>
    <recommendedName>
        <fullName evidence="8">UTP23 sensor motif region domain-containing protein</fullName>
    </recommendedName>
</protein>
<dbReference type="GO" id="GO:0032040">
    <property type="term" value="C:small-subunit processome"/>
    <property type="evidence" value="ECO:0007669"/>
    <property type="project" value="InterPro"/>
</dbReference>
<accession>A0AAD9ZGT0</accession>
<organism evidence="9 10">
    <name type="scientific">Lepraria neglecta</name>
    <dbReference type="NCBI Taxonomy" id="209136"/>
    <lineage>
        <taxon>Eukaryota</taxon>
        <taxon>Fungi</taxon>
        <taxon>Dikarya</taxon>
        <taxon>Ascomycota</taxon>
        <taxon>Pezizomycotina</taxon>
        <taxon>Lecanoromycetes</taxon>
        <taxon>OSLEUM clade</taxon>
        <taxon>Lecanoromycetidae</taxon>
        <taxon>Lecanorales</taxon>
        <taxon>Lecanorineae</taxon>
        <taxon>Stereocaulaceae</taxon>
        <taxon>Lepraria</taxon>
    </lineage>
</organism>
<keyword evidence="3" id="KW-0698">rRNA processing</keyword>
<dbReference type="GO" id="GO:0006364">
    <property type="term" value="P:rRNA processing"/>
    <property type="evidence" value="ECO:0007669"/>
    <property type="project" value="UniProtKB-KW"/>
</dbReference>
<comment type="similarity">
    <text evidence="6">Belongs to the UTP23/FCF1 family. UTP23 subfamily.</text>
</comment>
<dbReference type="SUPFAM" id="SSF88723">
    <property type="entry name" value="PIN domain-like"/>
    <property type="match status" value="1"/>
</dbReference>
<comment type="subcellular location">
    <subcellularLocation>
        <location evidence="1">Nucleus</location>
        <location evidence="1">Nucleolus</location>
    </subcellularLocation>
</comment>
<dbReference type="InterPro" id="IPR006984">
    <property type="entry name" value="Fcf1/UTP23"/>
</dbReference>
<dbReference type="Pfam" id="PF04900">
    <property type="entry name" value="Fcf1"/>
    <property type="match status" value="1"/>
</dbReference>
<feature type="compositionally biased region" description="Basic and acidic residues" evidence="7">
    <location>
        <begin position="270"/>
        <end position="287"/>
    </location>
</feature>
<evidence type="ECO:0000313" key="10">
    <source>
        <dbReference type="Proteomes" id="UP001276659"/>
    </source>
</evidence>
<dbReference type="InterPro" id="IPR029060">
    <property type="entry name" value="PIN-like_dom_sf"/>
</dbReference>
<dbReference type="CDD" id="cd09865">
    <property type="entry name" value="PIN_ScUtp23p-like"/>
    <property type="match status" value="1"/>
</dbReference>
<reference evidence="9" key="1">
    <citation type="submission" date="2022-11" db="EMBL/GenBank/DDBJ databases">
        <title>Chromosomal genome sequence assembly and mating type (MAT) locus characterization of the leprose asexual lichenized fungus Lepraria neglecta (Nyl.) Erichsen.</title>
        <authorList>
            <person name="Allen J.L."/>
            <person name="Pfeffer B."/>
        </authorList>
    </citation>
    <scope>NUCLEOTIDE SEQUENCE</scope>
    <source>
        <strain evidence="9">Allen 5258</strain>
    </source>
</reference>
<feature type="compositionally biased region" description="Basic and acidic residues" evidence="7">
    <location>
        <begin position="215"/>
        <end position="230"/>
    </location>
</feature>
<sequence>MRGKRSKQYRKLMQQYGMVFGFREPYQVLVDAQIIQDTEHFKMDLVGSAFVPTIININVLEANRFLFRRLGAYTQRCKVKPMITQCSIRHLYTPKDLPQPEKDVLISTAKTMERRRCNHHTLDEPLSTLECLSNVIDPKKSLTNKHRYIVASQDEDVRRFCRQIRGVPLVYVKRSVMVMEPMAEGSVGVREDVERSKFGSGLRGRGAGLLGKRKRGEDEGTDVDVREDKPVTSIPEGDETAVKKKKAKGPKGPNPLSVKKAKKENGSASKQDEQESSKNVRVEKGEPDVDTEASKASVHIVEGDLDETPNPPAKRKRKRKHKSQQLDLALAINSGDEGNE</sequence>
<dbReference type="Gene3D" id="3.40.50.1010">
    <property type="entry name" value="5'-nuclease"/>
    <property type="match status" value="1"/>
</dbReference>
<evidence type="ECO:0000259" key="8">
    <source>
        <dbReference type="Pfam" id="PF24779"/>
    </source>
</evidence>
<comment type="caution">
    <text evidence="9">The sequence shown here is derived from an EMBL/GenBank/DDBJ whole genome shotgun (WGS) entry which is preliminary data.</text>
</comment>
<keyword evidence="2" id="KW-0690">Ribosome biogenesis</keyword>
<evidence type="ECO:0000256" key="4">
    <source>
        <dbReference type="ARBA" id="ARBA00023242"/>
    </source>
</evidence>
<keyword evidence="4" id="KW-0539">Nucleus</keyword>
<dbReference type="EMBL" id="JASNWA010000003">
    <property type="protein sequence ID" value="KAK3178919.1"/>
    <property type="molecule type" value="Genomic_DNA"/>
</dbReference>
<feature type="region of interest" description="Disordered" evidence="7">
    <location>
        <begin position="196"/>
        <end position="340"/>
    </location>
</feature>
<evidence type="ECO:0000256" key="6">
    <source>
        <dbReference type="ARBA" id="ARBA00038503"/>
    </source>
</evidence>
<feature type="compositionally biased region" description="Basic residues" evidence="7">
    <location>
        <begin position="313"/>
        <end position="323"/>
    </location>
</feature>
<proteinExistence type="inferred from homology"/>
<evidence type="ECO:0000256" key="3">
    <source>
        <dbReference type="ARBA" id="ARBA00022552"/>
    </source>
</evidence>